<feature type="transmembrane region" description="Helical" evidence="2">
    <location>
        <begin position="252"/>
        <end position="271"/>
    </location>
</feature>
<feature type="transmembrane region" description="Helical" evidence="2">
    <location>
        <begin position="134"/>
        <end position="160"/>
    </location>
</feature>
<feature type="transmembrane region" description="Helical" evidence="2">
    <location>
        <begin position="225"/>
        <end position="246"/>
    </location>
</feature>
<keyword evidence="2" id="KW-0812">Transmembrane</keyword>
<evidence type="ECO:0000313" key="5">
    <source>
        <dbReference type="Proteomes" id="UP000054097"/>
    </source>
</evidence>
<feature type="region of interest" description="Disordered" evidence="1">
    <location>
        <begin position="331"/>
        <end position="362"/>
    </location>
</feature>
<feature type="domain" description="DUF6533" evidence="3">
    <location>
        <begin position="35"/>
        <end position="73"/>
    </location>
</feature>
<accession>A0A0C2X109</accession>
<reference evidence="5" key="2">
    <citation type="submission" date="2015-01" db="EMBL/GenBank/DDBJ databases">
        <title>Evolutionary Origins and Diversification of the Mycorrhizal Mutualists.</title>
        <authorList>
            <consortium name="DOE Joint Genome Institute"/>
            <consortium name="Mycorrhizal Genomics Consortium"/>
            <person name="Kohler A."/>
            <person name="Kuo A."/>
            <person name="Nagy L.G."/>
            <person name="Floudas D."/>
            <person name="Copeland A."/>
            <person name="Barry K.W."/>
            <person name="Cichocki N."/>
            <person name="Veneault-Fourrey C."/>
            <person name="LaButti K."/>
            <person name="Lindquist E.A."/>
            <person name="Lipzen A."/>
            <person name="Lundell T."/>
            <person name="Morin E."/>
            <person name="Murat C."/>
            <person name="Riley R."/>
            <person name="Ohm R."/>
            <person name="Sun H."/>
            <person name="Tunlid A."/>
            <person name="Henrissat B."/>
            <person name="Grigoriev I.V."/>
            <person name="Hibbett D.S."/>
            <person name="Martin F."/>
        </authorList>
    </citation>
    <scope>NUCLEOTIDE SEQUENCE [LARGE SCALE GENOMIC DNA]</scope>
    <source>
        <strain evidence="5">MAFF 305830</strain>
    </source>
</reference>
<dbReference type="EMBL" id="KN824281">
    <property type="protein sequence ID" value="KIM31963.1"/>
    <property type="molecule type" value="Genomic_DNA"/>
</dbReference>
<protein>
    <recommendedName>
        <fullName evidence="3">DUF6533 domain-containing protein</fullName>
    </recommendedName>
</protein>
<dbReference type="Proteomes" id="UP000054097">
    <property type="component" value="Unassembled WGS sequence"/>
</dbReference>
<dbReference type="HOGENOM" id="CLU_053377_1_0_1"/>
<gene>
    <name evidence="4" type="ORF">M408DRAFT_21145</name>
</gene>
<dbReference type="InterPro" id="IPR045340">
    <property type="entry name" value="DUF6533"/>
</dbReference>
<dbReference type="AlphaFoldDB" id="A0A0C2X109"/>
<sequence>MASSQGEEPGSLGLGPELNGGFVRNYAGHSVAKQLTVAFLTLVVWDFIITLDDSLTVFWAATWSTAKVMYIINWCNGLFTVTAILLKIILPLRPATFCNAITWLEFVGTVIVVTMISLAMITRVYALWNRDRRVLVATLLGFFMQITVYIVMTSTAYATGSIFPVDPPFTGCFILLGNHLLWIMFIPNIAFETLIVGLTVYKSWSIAVQSGIRAPVFTMLLSDALLYYWVIIGAQILSFVCMMVPSPMTLPIIGSYPTITVTVVACSRLLIRLQRLLLSESKGQSGFTTEGFGRSMVPEVLYEDNAKGPNTTNPGDIRLRSMNNKRGHAGLDFEVSNGTMPDLTVPLDHHKDSQPSTSRQAR</sequence>
<organism evidence="4 5">
    <name type="scientific">Serendipita vermifera MAFF 305830</name>
    <dbReference type="NCBI Taxonomy" id="933852"/>
    <lineage>
        <taxon>Eukaryota</taxon>
        <taxon>Fungi</taxon>
        <taxon>Dikarya</taxon>
        <taxon>Basidiomycota</taxon>
        <taxon>Agaricomycotina</taxon>
        <taxon>Agaricomycetes</taxon>
        <taxon>Sebacinales</taxon>
        <taxon>Serendipitaceae</taxon>
        <taxon>Serendipita</taxon>
    </lineage>
</organism>
<reference evidence="4 5" key="1">
    <citation type="submission" date="2014-04" db="EMBL/GenBank/DDBJ databases">
        <authorList>
            <consortium name="DOE Joint Genome Institute"/>
            <person name="Kuo A."/>
            <person name="Zuccaro A."/>
            <person name="Kohler A."/>
            <person name="Nagy L.G."/>
            <person name="Floudas D."/>
            <person name="Copeland A."/>
            <person name="Barry K.W."/>
            <person name="Cichocki N."/>
            <person name="Veneault-Fourrey C."/>
            <person name="LaButti K."/>
            <person name="Lindquist E.A."/>
            <person name="Lipzen A."/>
            <person name="Lundell T."/>
            <person name="Morin E."/>
            <person name="Murat C."/>
            <person name="Sun H."/>
            <person name="Tunlid A."/>
            <person name="Henrissat B."/>
            <person name="Grigoriev I.V."/>
            <person name="Hibbett D.S."/>
            <person name="Martin F."/>
            <person name="Nordberg H.P."/>
            <person name="Cantor M.N."/>
            <person name="Hua S.X."/>
        </authorList>
    </citation>
    <scope>NUCLEOTIDE SEQUENCE [LARGE SCALE GENOMIC DNA]</scope>
    <source>
        <strain evidence="4 5">MAFF 305830</strain>
    </source>
</reference>
<feature type="transmembrane region" description="Helical" evidence="2">
    <location>
        <begin position="180"/>
        <end position="204"/>
    </location>
</feature>
<evidence type="ECO:0000313" key="4">
    <source>
        <dbReference type="EMBL" id="KIM31963.1"/>
    </source>
</evidence>
<name>A0A0C2X109_SERVB</name>
<keyword evidence="2" id="KW-0472">Membrane</keyword>
<dbReference type="STRING" id="933852.A0A0C2X109"/>
<feature type="transmembrane region" description="Helical" evidence="2">
    <location>
        <begin position="101"/>
        <end position="122"/>
    </location>
</feature>
<evidence type="ECO:0000256" key="1">
    <source>
        <dbReference type="SAM" id="MobiDB-lite"/>
    </source>
</evidence>
<dbReference type="Pfam" id="PF20151">
    <property type="entry name" value="DUF6533"/>
    <property type="match status" value="1"/>
</dbReference>
<evidence type="ECO:0000256" key="2">
    <source>
        <dbReference type="SAM" id="Phobius"/>
    </source>
</evidence>
<keyword evidence="2" id="KW-1133">Transmembrane helix</keyword>
<feature type="transmembrane region" description="Helical" evidence="2">
    <location>
        <begin position="37"/>
        <end position="61"/>
    </location>
</feature>
<keyword evidence="5" id="KW-1185">Reference proteome</keyword>
<feature type="transmembrane region" description="Helical" evidence="2">
    <location>
        <begin position="68"/>
        <end position="89"/>
    </location>
</feature>
<proteinExistence type="predicted"/>
<evidence type="ECO:0000259" key="3">
    <source>
        <dbReference type="Pfam" id="PF20151"/>
    </source>
</evidence>
<dbReference type="OrthoDB" id="2637653at2759"/>